<keyword evidence="4" id="KW-0507">mRNA processing</keyword>
<evidence type="ECO:0000259" key="11">
    <source>
        <dbReference type="Pfam" id="PF03372"/>
    </source>
</evidence>
<dbReference type="InterPro" id="IPR040459">
    <property type="entry name" value="MJ1316"/>
</dbReference>
<dbReference type="SUPFAM" id="SSF55003">
    <property type="entry name" value="PAP/Archaeal CCA-adding enzyme, C-terminal domain"/>
    <property type="match status" value="1"/>
</dbReference>
<evidence type="ECO:0000256" key="9">
    <source>
        <dbReference type="SAM" id="MobiDB-lite"/>
    </source>
</evidence>
<dbReference type="SUPFAM" id="SSF81301">
    <property type="entry name" value="Nucleotidyltransferase"/>
    <property type="match status" value="1"/>
</dbReference>
<evidence type="ECO:0000256" key="2">
    <source>
        <dbReference type="ARBA" id="ARBA00010912"/>
    </source>
</evidence>
<feature type="domain" description="Endonuclease/exonuclease/phosphatase" evidence="11">
    <location>
        <begin position="277"/>
        <end position="442"/>
    </location>
</feature>
<evidence type="ECO:0000259" key="12">
    <source>
        <dbReference type="Pfam" id="PF04457"/>
    </source>
</evidence>
<evidence type="ECO:0000256" key="1">
    <source>
        <dbReference type="ARBA" id="ARBA00004123"/>
    </source>
</evidence>
<dbReference type="InterPro" id="IPR036691">
    <property type="entry name" value="Endo/exonu/phosph_ase_sf"/>
</dbReference>
<accession>A0A6A7B6B7</accession>
<keyword evidence="8" id="KW-0539">Nucleus</keyword>
<dbReference type="SUPFAM" id="SSF55144">
    <property type="entry name" value="LigT-like"/>
    <property type="match status" value="1"/>
</dbReference>
<dbReference type="Proteomes" id="UP000799423">
    <property type="component" value="Unassembled WGS sequence"/>
</dbReference>
<dbReference type="InterPro" id="IPR011068">
    <property type="entry name" value="NuclTrfase_I-like_C"/>
</dbReference>
<name>A0A6A7B6B7_9PLEO</name>
<keyword evidence="6" id="KW-0547">Nucleotide-binding</keyword>
<dbReference type="Pfam" id="PF04457">
    <property type="entry name" value="MJ1316"/>
    <property type="match status" value="1"/>
</dbReference>
<dbReference type="GO" id="GO:0005634">
    <property type="term" value="C:nucleus"/>
    <property type="evidence" value="ECO:0007669"/>
    <property type="project" value="UniProtKB-SubCell"/>
</dbReference>
<dbReference type="Pfam" id="PF13563">
    <property type="entry name" value="2_5_RNA_ligase2"/>
    <property type="match status" value="1"/>
</dbReference>
<dbReference type="Gene3D" id="1.10.1410.10">
    <property type="match status" value="1"/>
</dbReference>
<keyword evidence="5" id="KW-0808">Transferase</keyword>
<dbReference type="PANTHER" id="PTHR10682:SF23">
    <property type="entry name" value="POLYNUCLEOTIDE ADENYLYLTRANSFERASE"/>
    <property type="match status" value="1"/>
</dbReference>
<feature type="domain" description="MJ1316 RNA cyclic group end recognition" evidence="12">
    <location>
        <begin position="1131"/>
        <end position="1204"/>
    </location>
</feature>
<evidence type="ECO:0000259" key="13">
    <source>
        <dbReference type="Pfam" id="PF04928"/>
    </source>
</evidence>
<evidence type="ECO:0000259" key="10">
    <source>
        <dbReference type="Pfam" id="PF01909"/>
    </source>
</evidence>
<comment type="similarity">
    <text evidence="2">Belongs to the poly(A) polymerase family.</text>
</comment>
<keyword evidence="7" id="KW-0067">ATP-binding</keyword>
<sequence>MAISGDTVMAPLSTTSHDTALCIIPPVSECGHIDNLREVYDKAYGVWPPHINLIYPFVAPENLTRAQFQIQEHLKQDLKLDQHTTVELSQAGLFKQRKNSTVFLCEARDVPKSFLQTLRQIALQGLGQPSSPANLHLTIGQSESETVSSRAFLLAKAKLIPTLRFRVGALAILIRERATGSDAAPSMRLWGTVDLAAPGNEWKPHTPEFWSARSLSMSHAIEVDEEDCVELHGDANSNSVQVYQTGSTYAFDANSDNWMVSTESEAENMATNEVTIASYNVLIDSEYPPDRDRDPLILRNLLSDAAVADVLVLQEISDDFLSYLLGDNEIRRRYPFTSHGPPDQPDIGPLPSMRNIVILSRWPFRWTSVPFHRRHKGALVAQFKSVSASDAVDFVVAGVHLSCGLTDGSVAAKHNQLKRLSYYLSQNHASSSWILAGDFNIATSACTIDSALKTKSITEQTAVRLSLLEQGLNEVGLLDAWSMYRLEANSDASISEAEALYDGEAGATFDPKGNMLAADSSNTSDNRPQRYDRIFIRSQEVLRVDRFNIFGLPETVDGVQLVASDHYSVRATMRMVNASKTGGDSYVETMHRMRVEHKSSTTALSDLSHLQSSLYSQGMIPTEEQTKARQQAFEILKDVILGTVDEHNLAFSGPALMMVAVGSYALGVWTVDSDLDCLCVGPISSKTFFKLARQRLIKAQERGIRLLRKVEAKTGTMLELSVHGIAVDLQYCPAGRIAEKWSEFHDLPASDPIFNLSVLSLRKLKPYRDFLYIQRTVPSLSAFRVAYRCIKLWAVQRGIYASKFGYLSGTHITLMLTWICKRLAYDSGSVSAADIIVSFFNYYANFNWTNELLFDAFFHKSPPRYHRSAREPMVILGYHTPNSNVAHTSTIPGLQILVKELKAAIEVLSRPETTWDQFLGCSSSSTESSQRLLSQGTAKFLATQHSFVKIDIQYWGRTLAKGKSLVGWIESRCLSLVVDINKMLPELEVRIWPARFTDNEVDTVELKDYHGCYLVGLTKSIAGLFGDKEGGQLARQSLETVLDRFLTQLRTDERNYDPSTSWVDVSLSRPSEIKSLRLDDREWGDYTADMDPDSDDEEDLDDGEDVDEKPVERTLPQRPKPTATPVSTSKLRPASDVLNRLRWDPSLDPSDYIIGYEDRFLGAKETNLDKWKTEQTDEEFIPQHRILYFKKKGGDGRGELVWERMTRLDKVFGSGAGPMHRRNNL</sequence>
<feature type="domain" description="Poly(A) polymerase central" evidence="13">
    <location>
        <begin position="783"/>
        <end position="910"/>
    </location>
</feature>
<dbReference type="PANTHER" id="PTHR10682">
    <property type="entry name" value="POLY A POLYMERASE"/>
    <property type="match status" value="1"/>
</dbReference>
<dbReference type="Gene3D" id="3.90.1140.10">
    <property type="entry name" value="Cyclic phosphodiesterase"/>
    <property type="match status" value="1"/>
</dbReference>
<feature type="region of interest" description="Disordered" evidence="9">
    <location>
        <begin position="1084"/>
        <end position="1131"/>
    </location>
</feature>
<dbReference type="InterPro" id="IPR005135">
    <property type="entry name" value="Endo/exonuclease/phosphatase"/>
</dbReference>
<dbReference type="GO" id="GO:0003723">
    <property type="term" value="F:RNA binding"/>
    <property type="evidence" value="ECO:0007669"/>
    <property type="project" value="InterPro"/>
</dbReference>
<keyword evidence="15" id="KW-1185">Reference proteome</keyword>
<dbReference type="GO" id="GO:1990817">
    <property type="term" value="F:poly(A) RNA polymerase activity"/>
    <property type="evidence" value="ECO:0007669"/>
    <property type="project" value="UniProtKB-EC"/>
</dbReference>
<dbReference type="OrthoDB" id="10263155at2759"/>
<gene>
    <name evidence="14" type="ORF">T440DRAFT_448913</name>
</gene>
<evidence type="ECO:0000256" key="7">
    <source>
        <dbReference type="ARBA" id="ARBA00022840"/>
    </source>
</evidence>
<proteinExistence type="inferred from homology"/>
<dbReference type="InterPro" id="IPR002934">
    <property type="entry name" value="Polymerase_NTP_transf_dom"/>
</dbReference>
<dbReference type="GO" id="GO:0005524">
    <property type="term" value="F:ATP binding"/>
    <property type="evidence" value="ECO:0007669"/>
    <property type="project" value="UniProtKB-KW"/>
</dbReference>
<dbReference type="EMBL" id="MU006303">
    <property type="protein sequence ID" value="KAF2851096.1"/>
    <property type="molecule type" value="Genomic_DNA"/>
</dbReference>
<dbReference type="InterPro" id="IPR007012">
    <property type="entry name" value="PolA_pol_cen_dom"/>
</dbReference>
<dbReference type="AlphaFoldDB" id="A0A6A7B6B7"/>
<dbReference type="EC" id="2.7.7.19" evidence="3"/>
<dbReference type="GO" id="GO:0031123">
    <property type="term" value="P:RNA 3'-end processing"/>
    <property type="evidence" value="ECO:0007669"/>
    <property type="project" value="InterPro"/>
</dbReference>
<evidence type="ECO:0000256" key="5">
    <source>
        <dbReference type="ARBA" id="ARBA00022679"/>
    </source>
</evidence>
<dbReference type="Pfam" id="PF01909">
    <property type="entry name" value="NTP_transf_2"/>
    <property type="match status" value="1"/>
</dbReference>
<dbReference type="Gene3D" id="3.30.460.10">
    <property type="entry name" value="Beta Polymerase, domain 2"/>
    <property type="match status" value="1"/>
</dbReference>
<reference evidence="14" key="1">
    <citation type="submission" date="2020-01" db="EMBL/GenBank/DDBJ databases">
        <authorList>
            <consortium name="DOE Joint Genome Institute"/>
            <person name="Haridas S."/>
            <person name="Albert R."/>
            <person name="Binder M."/>
            <person name="Bloem J."/>
            <person name="Labutti K."/>
            <person name="Salamov A."/>
            <person name="Andreopoulos B."/>
            <person name="Baker S.E."/>
            <person name="Barry K."/>
            <person name="Bills G."/>
            <person name="Bluhm B.H."/>
            <person name="Cannon C."/>
            <person name="Castanera R."/>
            <person name="Culley D.E."/>
            <person name="Daum C."/>
            <person name="Ezra D."/>
            <person name="Gonzalez J.B."/>
            <person name="Henrissat B."/>
            <person name="Kuo A."/>
            <person name="Liang C."/>
            <person name="Lipzen A."/>
            <person name="Lutzoni F."/>
            <person name="Magnuson J."/>
            <person name="Mondo S."/>
            <person name="Nolan M."/>
            <person name="Ohm R."/>
            <person name="Pangilinan J."/>
            <person name="Park H.-J."/>
            <person name="Ramirez L."/>
            <person name="Alfaro M."/>
            <person name="Sun H."/>
            <person name="Tritt A."/>
            <person name="Yoshinaga Y."/>
            <person name="Zwiers L.-H."/>
            <person name="Turgeon B.G."/>
            <person name="Goodwin S.B."/>
            <person name="Spatafora J.W."/>
            <person name="Crous P.W."/>
            <person name="Grigoriev I.V."/>
        </authorList>
    </citation>
    <scope>NUCLEOTIDE SEQUENCE</scope>
    <source>
        <strain evidence="14">IPT5</strain>
    </source>
</reference>
<feature type="domain" description="Polymerase nucleotidyl transferase" evidence="10">
    <location>
        <begin position="657"/>
        <end position="705"/>
    </location>
</feature>
<dbReference type="Pfam" id="PF04928">
    <property type="entry name" value="PAP_central"/>
    <property type="match status" value="1"/>
</dbReference>
<protein>
    <recommendedName>
        <fullName evidence="3">polynucleotide adenylyltransferase</fullName>
        <ecNumber evidence="3">2.7.7.19</ecNumber>
    </recommendedName>
</protein>
<dbReference type="SUPFAM" id="SSF56219">
    <property type="entry name" value="DNase I-like"/>
    <property type="match status" value="1"/>
</dbReference>
<evidence type="ECO:0000256" key="6">
    <source>
        <dbReference type="ARBA" id="ARBA00022741"/>
    </source>
</evidence>
<organism evidence="14 15">
    <name type="scientific">Plenodomus tracheiphilus IPT5</name>
    <dbReference type="NCBI Taxonomy" id="1408161"/>
    <lineage>
        <taxon>Eukaryota</taxon>
        <taxon>Fungi</taxon>
        <taxon>Dikarya</taxon>
        <taxon>Ascomycota</taxon>
        <taxon>Pezizomycotina</taxon>
        <taxon>Dothideomycetes</taxon>
        <taxon>Pleosporomycetidae</taxon>
        <taxon>Pleosporales</taxon>
        <taxon>Pleosporineae</taxon>
        <taxon>Leptosphaeriaceae</taxon>
        <taxon>Plenodomus</taxon>
    </lineage>
</organism>
<feature type="compositionally biased region" description="Acidic residues" evidence="9">
    <location>
        <begin position="1088"/>
        <end position="1107"/>
    </location>
</feature>
<dbReference type="Gene3D" id="3.60.10.10">
    <property type="entry name" value="Endonuclease/exonuclease/phosphatase"/>
    <property type="match status" value="1"/>
</dbReference>
<dbReference type="InterPro" id="IPR009097">
    <property type="entry name" value="Cyclic_Pdiesterase"/>
</dbReference>
<evidence type="ECO:0000313" key="14">
    <source>
        <dbReference type="EMBL" id="KAF2851096.1"/>
    </source>
</evidence>
<dbReference type="SUPFAM" id="SSF81631">
    <property type="entry name" value="PAP/OAS1 substrate-binding domain"/>
    <property type="match status" value="1"/>
</dbReference>
<comment type="subcellular location">
    <subcellularLocation>
        <location evidence="1">Nucleus</location>
    </subcellularLocation>
</comment>
<evidence type="ECO:0000313" key="15">
    <source>
        <dbReference type="Proteomes" id="UP000799423"/>
    </source>
</evidence>
<evidence type="ECO:0000256" key="4">
    <source>
        <dbReference type="ARBA" id="ARBA00022664"/>
    </source>
</evidence>
<dbReference type="Pfam" id="PF03372">
    <property type="entry name" value="Exo_endo_phos"/>
    <property type="match status" value="1"/>
</dbReference>
<evidence type="ECO:0000256" key="3">
    <source>
        <dbReference type="ARBA" id="ARBA00012388"/>
    </source>
</evidence>
<dbReference type="GO" id="GO:0006397">
    <property type="term" value="P:mRNA processing"/>
    <property type="evidence" value="ECO:0007669"/>
    <property type="project" value="UniProtKB-KW"/>
</dbReference>
<dbReference type="InterPro" id="IPR043519">
    <property type="entry name" value="NT_sf"/>
</dbReference>
<evidence type="ECO:0000256" key="8">
    <source>
        <dbReference type="ARBA" id="ARBA00023242"/>
    </source>
</evidence>